<keyword evidence="1" id="KW-0812">Transmembrane</keyword>
<dbReference type="OrthoDB" id="7064607at2"/>
<feature type="transmembrane region" description="Helical" evidence="1">
    <location>
        <begin position="51"/>
        <end position="68"/>
    </location>
</feature>
<gene>
    <name evidence="2" type="ORF">SAMN04488524_2606</name>
</gene>
<dbReference type="NCBIfam" id="NF033860">
    <property type="entry name" value="Wzy_O6_O28"/>
    <property type="match status" value="1"/>
</dbReference>
<feature type="transmembrane region" description="Helical" evidence="1">
    <location>
        <begin position="123"/>
        <end position="142"/>
    </location>
</feature>
<keyword evidence="1" id="KW-0472">Membrane</keyword>
<evidence type="ECO:0008006" key="4">
    <source>
        <dbReference type="Google" id="ProtNLM"/>
    </source>
</evidence>
<evidence type="ECO:0000313" key="3">
    <source>
        <dbReference type="Proteomes" id="UP000192756"/>
    </source>
</evidence>
<protein>
    <recommendedName>
        <fullName evidence="4">Oligosaccharide repeat unit polymerase</fullName>
    </recommendedName>
</protein>
<dbReference type="EMBL" id="FWXT01000001">
    <property type="protein sequence ID" value="SMC75974.1"/>
    <property type="molecule type" value="Genomic_DNA"/>
</dbReference>
<dbReference type="STRING" id="151894.SAMN04488524_2606"/>
<name>A0A1W2BTC5_9SPHI</name>
<evidence type="ECO:0000313" key="2">
    <source>
        <dbReference type="EMBL" id="SMC75974.1"/>
    </source>
</evidence>
<accession>A0A1W2BTC5</accession>
<dbReference type="Proteomes" id="UP000192756">
    <property type="component" value="Unassembled WGS sequence"/>
</dbReference>
<proteinExistence type="predicted"/>
<dbReference type="AlphaFoldDB" id="A0A1W2BTC5"/>
<keyword evidence="3" id="KW-1185">Reference proteome</keyword>
<feature type="transmembrane region" description="Helical" evidence="1">
    <location>
        <begin position="190"/>
        <end position="208"/>
    </location>
</feature>
<dbReference type="RefSeq" id="WP_084239187.1">
    <property type="nucleotide sequence ID" value="NZ_FWXT01000001.1"/>
</dbReference>
<feature type="transmembrane region" description="Helical" evidence="1">
    <location>
        <begin position="18"/>
        <end position="39"/>
    </location>
</feature>
<feature type="transmembrane region" description="Helical" evidence="1">
    <location>
        <begin position="362"/>
        <end position="388"/>
    </location>
</feature>
<organism evidence="2 3">
    <name type="scientific">Pedobacter africanus</name>
    <dbReference type="NCBI Taxonomy" id="151894"/>
    <lineage>
        <taxon>Bacteria</taxon>
        <taxon>Pseudomonadati</taxon>
        <taxon>Bacteroidota</taxon>
        <taxon>Sphingobacteriia</taxon>
        <taxon>Sphingobacteriales</taxon>
        <taxon>Sphingobacteriaceae</taxon>
        <taxon>Pedobacter</taxon>
    </lineage>
</organism>
<feature type="transmembrane region" description="Helical" evidence="1">
    <location>
        <begin position="88"/>
        <end position="111"/>
    </location>
</feature>
<sequence>MTTADAYNSIKKWWYLPFLAYVIPNIFMAGFTSVIDLLFVDNIPLPLTASYWQIGISLILVLLSFYFIKYVSLTFNKIGFAYRDSAPSSYLGVVIFILQFFQLIVLIIFDFGRVGGVSTSSNYLVLLASYIPSDTLFLVYYGHHRKNGVPWFNLAVYLITSILQGWTGIWLILFFIEFYHQLNVIPFKRVVRRGLLVIIVLALLYPVIDKYKYILRGGEDFQAHTALESAGALMNRLQQVSGVILIYQEQAQLSRALNDNEIIPFYLDNRLGLLFSYSAQRVSMQKYLTTNYLIDRDLFSRDTDIDALGWYTNVGIAGWFLVLSPIENVFYIFFIILIIVVPFLINHYFLKSKEIIPVIQTLTIIYAFHGWFSVQLGFISGVILYVMLYNLFIKRVTNSY</sequence>
<reference evidence="3" key="1">
    <citation type="submission" date="2017-04" db="EMBL/GenBank/DDBJ databases">
        <authorList>
            <person name="Varghese N."/>
            <person name="Submissions S."/>
        </authorList>
    </citation>
    <scope>NUCLEOTIDE SEQUENCE [LARGE SCALE GENOMIC DNA]</scope>
    <source>
        <strain evidence="3">DSM 12126</strain>
    </source>
</reference>
<feature type="transmembrane region" description="Helical" evidence="1">
    <location>
        <begin position="154"/>
        <end position="178"/>
    </location>
</feature>
<keyword evidence="1" id="KW-1133">Transmembrane helix</keyword>
<feature type="transmembrane region" description="Helical" evidence="1">
    <location>
        <begin position="329"/>
        <end position="350"/>
    </location>
</feature>
<evidence type="ECO:0000256" key="1">
    <source>
        <dbReference type="SAM" id="Phobius"/>
    </source>
</evidence>